<sequence>MPNIYCYDGDCGLTADHLLWVIAAETTMEEFGIDDIVSALAIVSGANVIPTRGKPGGAIPNTSVASILSRRMLRKIKFPGGYRAPTLVGMRPPKLRRTPYIAAFVGRAIPVFGWAYTAAELGLIGYKTVVTYNAIVRPEDQVF</sequence>
<dbReference type="AlphaFoldDB" id="W0MPJ2"/>
<dbReference type="InterPro" id="IPR058522">
    <property type="entry name" value="DUF8209"/>
</dbReference>
<dbReference type="Pfam" id="PF26636">
    <property type="entry name" value="DUF8209"/>
    <property type="match status" value="1"/>
</dbReference>
<organism evidence="1 2">
    <name type="scientific">Pseudomonas syringae CC1557</name>
    <dbReference type="NCBI Taxonomy" id="1357279"/>
    <lineage>
        <taxon>Bacteria</taxon>
        <taxon>Pseudomonadati</taxon>
        <taxon>Pseudomonadota</taxon>
        <taxon>Gammaproteobacteria</taxon>
        <taxon>Pseudomonadales</taxon>
        <taxon>Pseudomonadaceae</taxon>
        <taxon>Pseudomonas</taxon>
        <taxon>Pseudomonas syringae</taxon>
    </lineage>
</organism>
<accession>W0MPJ2</accession>
<dbReference type="HOGENOM" id="CLU_145939_1_0_6"/>
<dbReference type="eggNOG" id="ENOG502ZUFT">
    <property type="taxonomic scope" value="Bacteria"/>
</dbReference>
<reference evidence="1 2" key="1">
    <citation type="submission" date="2013-12" db="EMBL/GenBank/DDBJ databases">
        <title>Interactions Between Genome Architecture and Virulence Genes in Pseudomonas syringae, strain CC1557 as a model.</title>
        <authorList>
            <person name="Baltrus D."/>
            <person name="Hockett K."/>
            <person name="Karlsrud E."/>
            <person name="Dougherty K."/>
            <person name="Nishimura M."/>
        </authorList>
    </citation>
    <scope>NUCLEOTIDE SEQUENCE [LARGE SCALE GENOMIC DNA]</scope>
    <source>
        <strain evidence="1 2">CC1557</strain>
    </source>
</reference>
<dbReference type="InterPro" id="IPR058064">
    <property type="entry name" value="STM2901-like"/>
</dbReference>
<dbReference type="KEGG" id="psyr:N018_02515"/>
<proteinExistence type="predicted"/>
<protein>
    <submittedName>
        <fullName evidence="1">Membrane protein</fullName>
    </submittedName>
</protein>
<evidence type="ECO:0000313" key="1">
    <source>
        <dbReference type="EMBL" id="AHG39180.1"/>
    </source>
</evidence>
<name>W0MPJ2_PSESX</name>
<evidence type="ECO:0000313" key="2">
    <source>
        <dbReference type="Proteomes" id="UP000019089"/>
    </source>
</evidence>
<dbReference type="STRING" id="1357279.N018_02515"/>
<gene>
    <name evidence="1" type="ORF">N018_02515</name>
</gene>
<dbReference type="Proteomes" id="UP000019089">
    <property type="component" value="Chromosome"/>
</dbReference>
<dbReference type="EMBL" id="CP007014">
    <property type="protein sequence ID" value="AHG39180.1"/>
    <property type="molecule type" value="Genomic_DNA"/>
</dbReference>
<dbReference type="NCBIfam" id="NF045926">
    <property type="entry name" value="STM2901_fam"/>
    <property type="match status" value="1"/>
</dbReference>
<dbReference type="RefSeq" id="WP_025388771.1">
    <property type="nucleotide sequence ID" value="NZ_CP007014.1"/>
</dbReference>